<dbReference type="EMBL" id="OKRB01000035">
    <property type="protein sequence ID" value="SPE18065.1"/>
    <property type="molecule type" value="Genomic_DNA"/>
</dbReference>
<gene>
    <name evidence="1" type="ORF">SBA5_130004</name>
</gene>
<dbReference type="Proteomes" id="UP000239735">
    <property type="component" value="Unassembled WGS sequence"/>
</dbReference>
<evidence type="ECO:0000313" key="1">
    <source>
        <dbReference type="EMBL" id="SPE18065.1"/>
    </source>
</evidence>
<name>A0A2N9L522_9BACT</name>
<protein>
    <submittedName>
        <fullName evidence="1">Uncharacterized protein</fullName>
    </submittedName>
</protein>
<accession>A0A2N9L522</accession>
<organism evidence="1 2">
    <name type="scientific">Candidatus Sulfuritelmatomonas gaucii</name>
    <dbReference type="NCBI Taxonomy" id="2043161"/>
    <lineage>
        <taxon>Bacteria</taxon>
        <taxon>Pseudomonadati</taxon>
        <taxon>Acidobacteriota</taxon>
        <taxon>Terriglobia</taxon>
        <taxon>Terriglobales</taxon>
        <taxon>Acidobacteriaceae</taxon>
        <taxon>Candidatus Sulfuritelmatomonas</taxon>
    </lineage>
</organism>
<reference evidence="2" key="1">
    <citation type="submission" date="2018-02" db="EMBL/GenBank/DDBJ databases">
        <authorList>
            <person name="Hausmann B."/>
        </authorList>
    </citation>
    <scope>NUCLEOTIDE SEQUENCE [LARGE SCALE GENOMIC DNA]</scope>
    <source>
        <strain evidence="2">Peat soil MAG SbA5</strain>
    </source>
</reference>
<dbReference type="AlphaFoldDB" id="A0A2N9L522"/>
<evidence type="ECO:0000313" key="2">
    <source>
        <dbReference type="Proteomes" id="UP000239735"/>
    </source>
</evidence>
<sequence>MAFICANAMPTAAPVGHAQPATIVDLSLGAGHREILRKSAIPTHEIVIVL</sequence>
<proteinExistence type="predicted"/>